<evidence type="ECO:0000313" key="2">
    <source>
        <dbReference type="EMBL" id="GBM49593.1"/>
    </source>
</evidence>
<feature type="non-terminal residue" evidence="2">
    <location>
        <position position="1"/>
    </location>
</feature>
<gene>
    <name evidence="2" type="ORF">AVEN_51347_1</name>
</gene>
<keyword evidence="3" id="KW-1185">Reference proteome</keyword>
<dbReference type="Proteomes" id="UP000499080">
    <property type="component" value="Unassembled WGS sequence"/>
</dbReference>
<sequence length="92" mass="10620">VKLSTHREMLWNYTGNSRRAHSKKLNIKITNGPSQPRSKRLKIAFHHPNDPLHVIPSEFFRVLLRERQWTKEKGTFGDQPGAMGKGNEAETD</sequence>
<name>A0A4Y2G7N7_ARAVE</name>
<feature type="region of interest" description="Disordered" evidence="1">
    <location>
        <begin position="72"/>
        <end position="92"/>
    </location>
</feature>
<organism evidence="2 3">
    <name type="scientific">Araneus ventricosus</name>
    <name type="common">Orbweaver spider</name>
    <name type="synonym">Epeira ventricosa</name>
    <dbReference type="NCBI Taxonomy" id="182803"/>
    <lineage>
        <taxon>Eukaryota</taxon>
        <taxon>Metazoa</taxon>
        <taxon>Ecdysozoa</taxon>
        <taxon>Arthropoda</taxon>
        <taxon>Chelicerata</taxon>
        <taxon>Arachnida</taxon>
        <taxon>Araneae</taxon>
        <taxon>Araneomorphae</taxon>
        <taxon>Entelegynae</taxon>
        <taxon>Araneoidea</taxon>
        <taxon>Araneidae</taxon>
        <taxon>Araneus</taxon>
    </lineage>
</organism>
<comment type="caution">
    <text evidence="2">The sequence shown here is derived from an EMBL/GenBank/DDBJ whole genome shotgun (WGS) entry which is preliminary data.</text>
</comment>
<accession>A0A4Y2G7N7</accession>
<evidence type="ECO:0000256" key="1">
    <source>
        <dbReference type="SAM" id="MobiDB-lite"/>
    </source>
</evidence>
<reference evidence="2 3" key="1">
    <citation type="journal article" date="2019" name="Sci. Rep.">
        <title>Orb-weaving spider Araneus ventricosus genome elucidates the spidroin gene catalogue.</title>
        <authorList>
            <person name="Kono N."/>
            <person name="Nakamura H."/>
            <person name="Ohtoshi R."/>
            <person name="Moran D.A.P."/>
            <person name="Shinohara A."/>
            <person name="Yoshida Y."/>
            <person name="Fujiwara M."/>
            <person name="Mori M."/>
            <person name="Tomita M."/>
            <person name="Arakawa K."/>
        </authorList>
    </citation>
    <scope>NUCLEOTIDE SEQUENCE [LARGE SCALE GENOMIC DNA]</scope>
</reference>
<dbReference type="AlphaFoldDB" id="A0A4Y2G7N7"/>
<dbReference type="EMBL" id="BGPR01098557">
    <property type="protein sequence ID" value="GBM49593.1"/>
    <property type="molecule type" value="Genomic_DNA"/>
</dbReference>
<evidence type="ECO:0000313" key="3">
    <source>
        <dbReference type="Proteomes" id="UP000499080"/>
    </source>
</evidence>
<protein>
    <submittedName>
        <fullName evidence="2">Uncharacterized protein</fullName>
    </submittedName>
</protein>
<proteinExistence type="predicted"/>